<organism evidence="2 3">
    <name type="scientific">Dactylonectria macrodidyma</name>
    <dbReference type="NCBI Taxonomy" id="307937"/>
    <lineage>
        <taxon>Eukaryota</taxon>
        <taxon>Fungi</taxon>
        <taxon>Dikarya</taxon>
        <taxon>Ascomycota</taxon>
        <taxon>Pezizomycotina</taxon>
        <taxon>Sordariomycetes</taxon>
        <taxon>Hypocreomycetidae</taxon>
        <taxon>Hypocreales</taxon>
        <taxon>Nectriaceae</taxon>
        <taxon>Dactylonectria</taxon>
    </lineage>
</organism>
<evidence type="ECO:0000313" key="2">
    <source>
        <dbReference type="EMBL" id="KAH7153518.1"/>
    </source>
</evidence>
<protein>
    <submittedName>
        <fullName evidence="2">Uncharacterized protein</fullName>
    </submittedName>
</protein>
<reference evidence="2" key="1">
    <citation type="journal article" date="2021" name="Nat. Commun.">
        <title>Genetic determinants of endophytism in the Arabidopsis root mycobiome.</title>
        <authorList>
            <person name="Mesny F."/>
            <person name="Miyauchi S."/>
            <person name="Thiergart T."/>
            <person name="Pickel B."/>
            <person name="Atanasova L."/>
            <person name="Karlsson M."/>
            <person name="Huettel B."/>
            <person name="Barry K.W."/>
            <person name="Haridas S."/>
            <person name="Chen C."/>
            <person name="Bauer D."/>
            <person name="Andreopoulos W."/>
            <person name="Pangilinan J."/>
            <person name="LaButti K."/>
            <person name="Riley R."/>
            <person name="Lipzen A."/>
            <person name="Clum A."/>
            <person name="Drula E."/>
            <person name="Henrissat B."/>
            <person name="Kohler A."/>
            <person name="Grigoriev I.V."/>
            <person name="Martin F.M."/>
            <person name="Hacquard S."/>
        </authorList>
    </citation>
    <scope>NUCLEOTIDE SEQUENCE</scope>
    <source>
        <strain evidence="2">MPI-CAGE-AT-0147</strain>
    </source>
</reference>
<accession>A0A9P9F757</accession>
<dbReference type="OrthoDB" id="9983241at2759"/>
<comment type="caution">
    <text evidence="2">The sequence shown here is derived from an EMBL/GenBank/DDBJ whole genome shotgun (WGS) entry which is preliminary data.</text>
</comment>
<dbReference type="EMBL" id="JAGMUV010000006">
    <property type="protein sequence ID" value="KAH7153518.1"/>
    <property type="molecule type" value="Genomic_DNA"/>
</dbReference>
<dbReference type="Proteomes" id="UP000738349">
    <property type="component" value="Unassembled WGS sequence"/>
</dbReference>
<proteinExistence type="predicted"/>
<sequence length="372" mass="41414">MKLSLLLSVAAWTLSLAQNANNCNTSSKKRNGADFVLTDQGDNPNVQTLSKIFSDSGKKVSVAHVFDDGNHKMTGPAAKKAWEKTPDFDDQNTHKWVPQGITSTADALDAGTYEGKNGWIVSWHRDDDKSARVTFVDRADYSYRHVLLVYPHAKDNFREVPVHAGGIMWYGNTLWVVDTKNGIRVFDLSNIWQVGNGDGVGKKSGGGYSAAGYKYVVPQIRWYKWTPSFNFRFSWIALDRTTSPDSLMVGEYQTTTDVPIRMVQYELDSKTRKLRADKKTAKGSWAYCVGIERMQGAVQANGKIYISRSNGKSAGDIWGWVPGKAARQNKGIVPRSPEDLSYDKRGKKLYGLTEVAGGRYVLTLDASKIKFS</sequence>
<keyword evidence="1" id="KW-0732">Signal</keyword>
<gene>
    <name evidence="2" type="ORF">EDB81DRAFT_687796</name>
</gene>
<dbReference type="AlphaFoldDB" id="A0A9P9F757"/>
<feature type="chain" id="PRO_5040273502" evidence="1">
    <location>
        <begin position="18"/>
        <end position="372"/>
    </location>
</feature>
<evidence type="ECO:0000256" key="1">
    <source>
        <dbReference type="SAM" id="SignalP"/>
    </source>
</evidence>
<keyword evidence="3" id="KW-1185">Reference proteome</keyword>
<evidence type="ECO:0000313" key="3">
    <source>
        <dbReference type="Proteomes" id="UP000738349"/>
    </source>
</evidence>
<feature type="signal peptide" evidence="1">
    <location>
        <begin position="1"/>
        <end position="17"/>
    </location>
</feature>
<name>A0A9P9F757_9HYPO</name>